<keyword evidence="2" id="KW-1185">Reference proteome</keyword>
<dbReference type="AlphaFoldDB" id="A0A1Q8CAG5"/>
<organism evidence="1 2">
    <name type="scientific">Actinophytocola xanthii</name>
    <dbReference type="NCBI Taxonomy" id="1912961"/>
    <lineage>
        <taxon>Bacteria</taxon>
        <taxon>Bacillati</taxon>
        <taxon>Actinomycetota</taxon>
        <taxon>Actinomycetes</taxon>
        <taxon>Pseudonocardiales</taxon>
        <taxon>Pseudonocardiaceae</taxon>
    </lineage>
</organism>
<dbReference type="Proteomes" id="UP000185596">
    <property type="component" value="Unassembled WGS sequence"/>
</dbReference>
<evidence type="ECO:0000313" key="2">
    <source>
        <dbReference type="Proteomes" id="UP000185596"/>
    </source>
</evidence>
<reference evidence="1 2" key="1">
    <citation type="submission" date="2016-12" db="EMBL/GenBank/DDBJ databases">
        <title>The draft genome sequence of Actinophytocola sp. 11-183.</title>
        <authorList>
            <person name="Wang W."/>
            <person name="Yuan L."/>
        </authorList>
    </citation>
    <scope>NUCLEOTIDE SEQUENCE [LARGE SCALE GENOMIC DNA]</scope>
    <source>
        <strain evidence="1 2">11-183</strain>
    </source>
</reference>
<sequence>MVAMLTVPIAVPAPAASADTAEALGRCRNDQWFENSMSFELQGTNPNWFPAEISTMRPGNVVRIVATGSVHYGGFLGSAGEWGPDGNGHLVDPGDTAWNYPGASQYSVAAWWNPTATLVRHNTCFVIPNGGAGPRMFLVGINDIWDAFGDNRGAYRVGVRVYCANTGCA</sequence>
<accession>A0A1Q8CAG5</accession>
<dbReference type="Gene3D" id="2.60.120.430">
    <property type="entry name" value="Galactose-binding lectin"/>
    <property type="match status" value="1"/>
</dbReference>
<evidence type="ECO:0000313" key="1">
    <source>
        <dbReference type="EMBL" id="OLF11339.1"/>
    </source>
</evidence>
<gene>
    <name evidence="1" type="ORF">BU204_30460</name>
</gene>
<comment type="caution">
    <text evidence="1">The sequence shown here is derived from an EMBL/GenBank/DDBJ whole genome shotgun (WGS) entry which is preliminary data.</text>
</comment>
<protein>
    <submittedName>
        <fullName evidence="1">Uncharacterized protein</fullName>
    </submittedName>
</protein>
<name>A0A1Q8CAG5_9PSEU</name>
<dbReference type="EMBL" id="MSIE01000068">
    <property type="protein sequence ID" value="OLF11339.1"/>
    <property type="molecule type" value="Genomic_DNA"/>
</dbReference>
<proteinExistence type="predicted"/>